<keyword evidence="1 6" id="KW-0696">RNA-directed RNA polymerase</keyword>
<name>A0A1B1LLJ4_9VIRU</name>
<keyword evidence="4" id="KW-0693">Viral RNA replication</keyword>
<feature type="domain" description="RNA-directed RNA polymerase C-terminal" evidence="5">
    <location>
        <begin position="133"/>
        <end position="404"/>
    </location>
</feature>
<dbReference type="GO" id="GO:0006351">
    <property type="term" value="P:DNA-templated transcription"/>
    <property type="evidence" value="ECO:0007669"/>
    <property type="project" value="InterPro"/>
</dbReference>
<keyword evidence="3" id="KW-0548">Nucleotidyltransferase</keyword>
<evidence type="ECO:0000256" key="4">
    <source>
        <dbReference type="ARBA" id="ARBA00022953"/>
    </source>
</evidence>
<evidence type="ECO:0000313" key="6">
    <source>
        <dbReference type="EMBL" id="ANS53885.1"/>
    </source>
</evidence>
<evidence type="ECO:0000256" key="2">
    <source>
        <dbReference type="ARBA" id="ARBA00022679"/>
    </source>
</evidence>
<gene>
    <name evidence="6" type="primary">RdRp</name>
</gene>
<reference evidence="6" key="1">
    <citation type="submission" date="2015-10" db="EMBL/GenBank/DDBJ databases">
        <title>First evidence of reassortment among picobirnaviruses found in Portuguese wolves.</title>
        <authorList>
            <person name="Conceicao-Neto N."/>
            <person name="Mesquita J.R."/>
            <person name="Zeller M."/>
            <person name="Yinda K.C."/>
            <person name="Alvares F."/>
            <person name="Roque S."/>
            <person name="Petrucci-Fonseca F."/>
            <person name="Godinho R."/>
            <person name="Heylen E."/>
            <person name="Van Ranst M."/>
            <person name="Matthijnssens J."/>
        </authorList>
    </citation>
    <scope>NUCLEOTIDE SEQUENCE</scope>
    <source>
        <strain evidence="6">PBV/wolf/PRT/416/2015</strain>
    </source>
</reference>
<protein>
    <submittedName>
        <fullName evidence="6">RNA-dependent RNA polymerase</fullName>
    </submittedName>
</protein>
<evidence type="ECO:0000256" key="3">
    <source>
        <dbReference type="ARBA" id="ARBA00022695"/>
    </source>
</evidence>
<proteinExistence type="predicted"/>
<sequence length="533" mass="60759">MSKSKVIKNFDSYFQLPNQGLRTYFGRVVKGQPEVYDTPFAKAESTDTLMKEWDKILVSISDEWPTLYEFETDLGSKVGPMSVMKPLKDRIEDIDAYYDGILLPSKPVDERALSATFKEWSRIAGLQLRSQNKTVEQMKKSTNSGSPYFSKRKIVVPQTIPCDVWQDNEVTKQTVRGDHWNACAVLGWRGQEGGPNINDVKQRVVWMFPFAVNISELQVYQPLIESAQRFNLVPAWVSMESVDREITKLFDTKSSDDLIVCTDFSKFDQHFNSSLQDAAHQLLTRILTPNNASRAWLGEVFPIKYNIPLAYDYGSLRFGKHGMGSGSGGTNADETLAHRALQYEAAILNSSHLNPHSQCLGDDGILTYPGITVDDVVKAYTAHGLEMNESKQYASTQDCTYLRRWHHVNYRENGVCVGVYSTNRALGRLRYLERYYNPEVWGAKMVALRQLSILENVKYHPLKVQFAEFCMKRDKYRLGIDIPGFLDNIAEEAQAAIDHIPDFLGYTKTLQTSTKENIGIQNWWIVNYLKSRA</sequence>
<keyword evidence="2" id="KW-0808">Transferase</keyword>
<dbReference type="GO" id="GO:0003968">
    <property type="term" value="F:RNA-directed RNA polymerase activity"/>
    <property type="evidence" value="ECO:0007669"/>
    <property type="project" value="UniProtKB-KW"/>
</dbReference>
<dbReference type="GO" id="GO:0003723">
    <property type="term" value="F:RNA binding"/>
    <property type="evidence" value="ECO:0007669"/>
    <property type="project" value="InterPro"/>
</dbReference>
<dbReference type="InterPro" id="IPR043502">
    <property type="entry name" value="DNA/RNA_pol_sf"/>
</dbReference>
<dbReference type="CDD" id="cd23185">
    <property type="entry name" value="dsRNAv_Picobirnaviridae_RdRp"/>
    <property type="match status" value="1"/>
</dbReference>
<accession>A0A1B1LLJ4</accession>
<organism evidence="6">
    <name type="scientific">Picobirnavirus wolf/PRT/416/2015</name>
    <dbReference type="NCBI Taxonomy" id="1873467"/>
    <lineage>
        <taxon>Viruses</taxon>
        <taxon>Riboviria</taxon>
        <taxon>Orthornavirae</taxon>
        <taxon>Pisuviricota</taxon>
        <taxon>Duplopiviricetes</taxon>
        <taxon>Durnavirales</taxon>
        <taxon>Picobirnaviridae</taxon>
        <taxon>Orthopicobirnavirus</taxon>
    </lineage>
</organism>
<dbReference type="EMBL" id="KT934307">
    <property type="protein sequence ID" value="ANS53885.1"/>
    <property type="molecule type" value="Genomic_RNA"/>
</dbReference>
<dbReference type="Pfam" id="PF00680">
    <property type="entry name" value="RdRP_1"/>
    <property type="match status" value="1"/>
</dbReference>
<dbReference type="InterPro" id="IPR001205">
    <property type="entry name" value="RNA-dir_pol_C"/>
</dbReference>
<evidence type="ECO:0000256" key="1">
    <source>
        <dbReference type="ARBA" id="ARBA00022484"/>
    </source>
</evidence>
<dbReference type="SUPFAM" id="SSF56672">
    <property type="entry name" value="DNA/RNA polymerases"/>
    <property type="match status" value="1"/>
</dbReference>
<evidence type="ECO:0000259" key="5">
    <source>
        <dbReference type="Pfam" id="PF00680"/>
    </source>
</evidence>